<dbReference type="GO" id="GO:0016491">
    <property type="term" value="F:oxidoreductase activity"/>
    <property type="evidence" value="ECO:0007669"/>
    <property type="project" value="UniProtKB-KW"/>
</dbReference>
<reference evidence="4 5" key="1">
    <citation type="submission" date="2019-04" db="EMBL/GenBank/DDBJ databases">
        <title>Streptomyces piniterrae sp. nov., a heliquinomycin-producing actinomycete isolated from rhizosphere soil of Pinus yunnanensis.</title>
        <authorList>
            <person name="Zhuang X."/>
            <person name="Zhao J."/>
        </authorList>
    </citation>
    <scope>NUCLEOTIDE SEQUENCE [LARGE SCALE GENOMIC DNA]</scope>
    <source>
        <strain evidence="5">jys28</strain>
    </source>
</reference>
<dbReference type="Proteomes" id="UP000308697">
    <property type="component" value="Unassembled WGS sequence"/>
</dbReference>
<organism evidence="4 5">
    <name type="scientific">Streptomyces piniterrae</name>
    <dbReference type="NCBI Taxonomy" id="2571125"/>
    <lineage>
        <taxon>Bacteria</taxon>
        <taxon>Bacillati</taxon>
        <taxon>Actinomycetota</taxon>
        <taxon>Actinomycetes</taxon>
        <taxon>Kitasatosporales</taxon>
        <taxon>Streptomycetaceae</taxon>
        <taxon>Streptomyces</taxon>
    </lineage>
</organism>
<evidence type="ECO:0000256" key="3">
    <source>
        <dbReference type="RuleBase" id="RU000363"/>
    </source>
</evidence>
<accession>A0A4U0NJX0</accession>
<keyword evidence="2" id="KW-0560">Oxidoreductase</keyword>
<dbReference type="PANTHER" id="PTHR44196:SF2">
    <property type="entry name" value="SHORT-CHAIN DEHYDROGENASE-RELATED"/>
    <property type="match status" value="1"/>
</dbReference>
<proteinExistence type="inferred from homology"/>
<dbReference type="CDD" id="cd05233">
    <property type="entry name" value="SDR_c"/>
    <property type="match status" value="1"/>
</dbReference>
<evidence type="ECO:0000313" key="5">
    <source>
        <dbReference type="Proteomes" id="UP000308697"/>
    </source>
</evidence>
<dbReference type="InterPro" id="IPR036291">
    <property type="entry name" value="NAD(P)-bd_dom_sf"/>
</dbReference>
<dbReference type="SUPFAM" id="SSF51735">
    <property type="entry name" value="NAD(P)-binding Rossmann-fold domains"/>
    <property type="match status" value="1"/>
</dbReference>
<sequence length="253" mass="27470">MTNVLITGATSGIGAAFARRFAAKGFHLVQVARNKERLDRTADELRTRYGVDVETIAADLLDATGRTAVEERLASSVNPVDVLVNNAGFGLPAPFPHSPIEDEERMLDLLTKVPLRLTHAAVPGMTARRRGVILNVSSVASLLPTGTYGAAKAWLTAFSESLRVDLAPHGVRVIALCPGFTRTEFQERAGMDVSSLPEWAWLEADNVVDQALKDLGRGRPVSITGWRYKTYAQAVRHAPRTLAAKMARSRTAK</sequence>
<dbReference type="InterPro" id="IPR002347">
    <property type="entry name" value="SDR_fam"/>
</dbReference>
<comment type="caution">
    <text evidence="4">The sequence shown here is derived from an EMBL/GenBank/DDBJ whole genome shotgun (WGS) entry which is preliminary data.</text>
</comment>
<name>A0A4U0NJX0_9ACTN</name>
<keyword evidence="5" id="KW-1185">Reference proteome</keyword>
<dbReference type="EMBL" id="SUMB01000004">
    <property type="protein sequence ID" value="TJZ54510.1"/>
    <property type="molecule type" value="Genomic_DNA"/>
</dbReference>
<evidence type="ECO:0000256" key="2">
    <source>
        <dbReference type="ARBA" id="ARBA00023002"/>
    </source>
</evidence>
<dbReference type="PANTHER" id="PTHR44196">
    <property type="entry name" value="DEHYDROGENASE/REDUCTASE SDR FAMILY MEMBER 7B"/>
    <property type="match status" value="1"/>
</dbReference>
<protein>
    <submittedName>
        <fullName evidence="4">SDR family oxidoreductase</fullName>
    </submittedName>
</protein>
<dbReference type="GO" id="GO:0016020">
    <property type="term" value="C:membrane"/>
    <property type="evidence" value="ECO:0007669"/>
    <property type="project" value="TreeGrafter"/>
</dbReference>
<dbReference type="PRINTS" id="PR00081">
    <property type="entry name" value="GDHRDH"/>
</dbReference>
<dbReference type="RefSeq" id="WP_136740434.1">
    <property type="nucleotide sequence ID" value="NZ_SUMB01000004.1"/>
</dbReference>
<dbReference type="Pfam" id="PF00106">
    <property type="entry name" value="adh_short"/>
    <property type="match status" value="1"/>
</dbReference>
<evidence type="ECO:0000313" key="4">
    <source>
        <dbReference type="EMBL" id="TJZ54510.1"/>
    </source>
</evidence>
<dbReference type="PIRSF" id="PIRSF000126">
    <property type="entry name" value="11-beta-HSD1"/>
    <property type="match status" value="1"/>
</dbReference>
<comment type="similarity">
    <text evidence="1 3">Belongs to the short-chain dehydrogenases/reductases (SDR) family.</text>
</comment>
<gene>
    <name evidence="4" type="ORF">FCH28_15455</name>
</gene>
<dbReference type="AlphaFoldDB" id="A0A4U0NJX0"/>
<dbReference type="Gene3D" id="3.40.50.720">
    <property type="entry name" value="NAD(P)-binding Rossmann-like Domain"/>
    <property type="match status" value="1"/>
</dbReference>
<dbReference type="OrthoDB" id="4690547at2"/>
<evidence type="ECO:0000256" key="1">
    <source>
        <dbReference type="ARBA" id="ARBA00006484"/>
    </source>
</evidence>
<dbReference type="PRINTS" id="PR00080">
    <property type="entry name" value="SDRFAMILY"/>
</dbReference>